<proteinExistence type="predicted"/>
<dbReference type="EMBL" id="LAZR01012610">
    <property type="protein sequence ID" value="KKM25929.1"/>
    <property type="molecule type" value="Genomic_DNA"/>
</dbReference>
<organism evidence="1">
    <name type="scientific">marine sediment metagenome</name>
    <dbReference type="NCBI Taxonomy" id="412755"/>
    <lineage>
        <taxon>unclassified sequences</taxon>
        <taxon>metagenomes</taxon>
        <taxon>ecological metagenomes</taxon>
    </lineage>
</organism>
<name>A0A0F9J0I0_9ZZZZ</name>
<feature type="non-terminal residue" evidence="1">
    <location>
        <position position="1"/>
    </location>
</feature>
<accession>A0A0F9J0I0</accession>
<evidence type="ECO:0000313" key="1">
    <source>
        <dbReference type="EMBL" id="KKM25929.1"/>
    </source>
</evidence>
<comment type="caution">
    <text evidence="1">The sequence shown here is derived from an EMBL/GenBank/DDBJ whole genome shotgun (WGS) entry which is preliminary data.</text>
</comment>
<gene>
    <name evidence="1" type="ORF">LCGC14_1590040</name>
</gene>
<reference evidence="1" key="1">
    <citation type="journal article" date="2015" name="Nature">
        <title>Complex archaea that bridge the gap between prokaryotes and eukaryotes.</title>
        <authorList>
            <person name="Spang A."/>
            <person name="Saw J.H."/>
            <person name="Jorgensen S.L."/>
            <person name="Zaremba-Niedzwiedzka K."/>
            <person name="Martijn J."/>
            <person name="Lind A.E."/>
            <person name="van Eijk R."/>
            <person name="Schleper C."/>
            <person name="Guy L."/>
            <person name="Ettema T.J."/>
        </authorList>
    </citation>
    <scope>NUCLEOTIDE SEQUENCE</scope>
</reference>
<sequence length="55" mass="5764">GAVVAIGEWLATAFWPLGERTRLLAPKEVLGFFEDAKEVLAGNSEATLSDGSGSE</sequence>
<dbReference type="AlphaFoldDB" id="A0A0F9J0I0"/>
<protein>
    <submittedName>
        <fullName evidence="1">Uncharacterized protein</fullName>
    </submittedName>
</protein>